<sequence length="94" mass="10675">MHRFRTSLKSQKSPATKPGFSGSLCLEEPMWPTFDNGDEPKAQRKMLADRLARETGISEEEAERLIQLIGTDWNSLRREARFLKGRHEDGAAST</sequence>
<evidence type="ECO:0000313" key="2">
    <source>
        <dbReference type="EMBL" id="WQB97578.1"/>
    </source>
</evidence>
<organism evidence="2 3">
    <name type="scientific">Mesorhizobium huakuii</name>
    <dbReference type="NCBI Taxonomy" id="28104"/>
    <lineage>
        <taxon>Bacteria</taxon>
        <taxon>Pseudomonadati</taxon>
        <taxon>Pseudomonadota</taxon>
        <taxon>Alphaproteobacteria</taxon>
        <taxon>Hyphomicrobiales</taxon>
        <taxon>Phyllobacteriaceae</taxon>
        <taxon>Mesorhizobium</taxon>
    </lineage>
</organism>
<proteinExistence type="predicted"/>
<keyword evidence="3" id="KW-1185">Reference proteome</keyword>
<protein>
    <recommendedName>
        <fullName evidence="4">DUF3606 domain-containing protein</fullName>
    </recommendedName>
</protein>
<dbReference type="Proteomes" id="UP001322481">
    <property type="component" value="Chromosome"/>
</dbReference>
<dbReference type="RefSeq" id="WP_322418165.1">
    <property type="nucleotide sequence ID" value="NZ_CP139858.1"/>
</dbReference>
<name>A0ABZ0VKU1_9HYPH</name>
<feature type="region of interest" description="Disordered" evidence="1">
    <location>
        <begin position="1"/>
        <end position="24"/>
    </location>
</feature>
<evidence type="ECO:0008006" key="4">
    <source>
        <dbReference type="Google" id="ProtNLM"/>
    </source>
</evidence>
<reference evidence="2 3" key="1">
    <citation type="submission" date="2023-11" db="EMBL/GenBank/DDBJ databases">
        <authorList>
            <person name="Panchal A.K."/>
            <person name="Meaney J.S."/>
            <person name="Karas B.J."/>
            <person name="diCenzo G.C."/>
        </authorList>
    </citation>
    <scope>NUCLEOTIDE SEQUENCE [LARGE SCALE GENOMIC DNA]</scope>
    <source>
        <strain evidence="2 3">NZP2235</strain>
    </source>
</reference>
<evidence type="ECO:0000313" key="3">
    <source>
        <dbReference type="Proteomes" id="UP001322481"/>
    </source>
</evidence>
<accession>A0ABZ0VKU1</accession>
<gene>
    <name evidence="2" type="ORF">U0R22_001714</name>
</gene>
<evidence type="ECO:0000256" key="1">
    <source>
        <dbReference type="SAM" id="MobiDB-lite"/>
    </source>
</evidence>
<dbReference type="EMBL" id="CP139858">
    <property type="protein sequence ID" value="WQB97578.1"/>
    <property type="molecule type" value="Genomic_DNA"/>
</dbReference>